<dbReference type="Proteomes" id="UP001500621">
    <property type="component" value="Unassembled WGS sequence"/>
</dbReference>
<dbReference type="Pfam" id="PF04993">
    <property type="entry name" value="TfoX_N"/>
    <property type="match status" value="1"/>
</dbReference>
<dbReference type="RefSeq" id="WP_345266108.1">
    <property type="nucleotide sequence ID" value="NZ_BAABIM010000002.1"/>
</dbReference>
<protein>
    <submittedName>
        <fullName evidence="2">TfoX/Sxy family protein</fullName>
    </submittedName>
</protein>
<evidence type="ECO:0000259" key="1">
    <source>
        <dbReference type="Pfam" id="PF04993"/>
    </source>
</evidence>
<sequence length="116" mass="12156">MPYDEQLAERVRALVPSLPVAPVRERPMFGGLGFLTDGGHMAVCVAGSGEGLLVRVPAEDSPALRAQDGVGPMVMGGRASASWVVVATGLLTDYDALRAWCRRGDAVAAALPPKER</sequence>
<feature type="domain" description="TfoX N-terminal" evidence="1">
    <location>
        <begin position="20"/>
        <end position="104"/>
    </location>
</feature>
<keyword evidence="3" id="KW-1185">Reference proteome</keyword>
<proteinExistence type="predicted"/>
<accession>A0ABP8WBN9</accession>
<gene>
    <name evidence="2" type="ORF">GCM10023226_24230</name>
</gene>
<evidence type="ECO:0000313" key="3">
    <source>
        <dbReference type="Proteomes" id="UP001500621"/>
    </source>
</evidence>
<dbReference type="SUPFAM" id="SSF159894">
    <property type="entry name" value="YgaC/TfoX-N like"/>
    <property type="match status" value="1"/>
</dbReference>
<dbReference type="EMBL" id="BAABIM010000002">
    <property type="protein sequence ID" value="GAA4685729.1"/>
    <property type="molecule type" value="Genomic_DNA"/>
</dbReference>
<evidence type="ECO:0000313" key="2">
    <source>
        <dbReference type="EMBL" id="GAA4685729.1"/>
    </source>
</evidence>
<dbReference type="Gene3D" id="3.30.1460.30">
    <property type="entry name" value="YgaC/TfoX-N like chaperone"/>
    <property type="match status" value="1"/>
</dbReference>
<comment type="caution">
    <text evidence="2">The sequence shown here is derived from an EMBL/GenBank/DDBJ whole genome shotgun (WGS) entry which is preliminary data.</text>
</comment>
<organism evidence="2 3">
    <name type="scientific">Nocardioides nanhaiensis</name>
    <dbReference type="NCBI Taxonomy" id="1476871"/>
    <lineage>
        <taxon>Bacteria</taxon>
        <taxon>Bacillati</taxon>
        <taxon>Actinomycetota</taxon>
        <taxon>Actinomycetes</taxon>
        <taxon>Propionibacteriales</taxon>
        <taxon>Nocardioidaceae</taxon>
        <taxon>Nocardioides</taxon>
    </lineage>
</organism>
<name>A0ABP8WBN9_9ACTN</name>
<reference evidence="3" key="1">
    <citation type="journal article" date="2019" name="Int. J. Syst. Evol. Microbiol.">
        <title>The Global Catalogue of Microorganisms (GCM) 10K type strain sequencing project: providing services to taxonomists for standard genome sequencing and annotation.</title>
        <authorList>
            <consortium name="The Broad Institute Genomics Platform"/>
            <consortium name="The Broad Institute Genome Sequencing Center for Infectious Disease"/>
            <person name="Wu L."/>
            <person name="Ma J."/>
        </authorList>
    </citation>
    <scope>NUCLEOTIDE SEQUENCE [LARGE SCALE GENOMIC DNA]</scope>
    <source>
        <strain evidence="3">JCM 18127</strain>
    </source>
</reference>
<dbReference type="InterPro" id="IPR007076">
    <property type="entry name" value="TfoX_N"/>
</dbReference>